<dbReference type="InterPro" id="IPR003439">
    <property type="entry name" value="ABC_transporter-like_ATP-bd"/>
</dbReference>
<evidence type="ECO:0000256" key="8">
    <source>
        <dbReference type="SAM" id="Phobius"/>
    </source>
</evidence>
<dbReference type="PANTHER" id="PTHR43394">
    <property type="entry name" value="ATP-DEPENDENT PERMEASE MDL1, MITOCHONDRIAL"/>
    <property type="match status" value="1"/>
</dbReference>
<feature type="region of interest" description="Disordered" evidence="7">
    <location>
        <begin position="1"/>
        <end position="33"/>
    </location>
</feature>
<dbReference type="PROSITE" id="PS00211">
    <property type="entry name" value="ABC_TRANSPORTER_1"/>
    <property type="match status" value="1"/>
</dbReference>
<feature type="compositionally biased region" description="Polar residues" evidence="7">
    <location>
        <begin position="1"/>
        <end position="13"/>
    </location>
</feature>
<evidence type="ECO:0000256" key="2">
    <source>
        <dbReference type="ARBA" id="ARBA00022692"/>
    </source>
</evidence>
<evidence type="ECO:0000259" key="10">
    <source>
        <dbReference type="PROSITE" id="PS50929"/>
    </source>
</evidence>
<dbReference type="GO" id="GO:0005524">
    <property type="term" value="F:ATP binding"/>
    <property type="evidence" value="ECO:0007669"/>
    <property type="project" value="UniProtKB-KW"/>
</dbReference>
<evidence type="ECO:0000256" key="4">
    <source>
        <dbReference type="ARBA" id="ARBA00022840"/>
    </source>
</evidence>
<dbReference type="Gene3D" id="1.20.1560.10">
    <property type="entry name" value="ABC transporter type 1, transmembrane domain"/>
    <property type="match status" value="1"/>
</dbReference>
<dbReference type="InterPro" id="IPR011527">
    <property type="entry name" value="ABC1_TM_dom"/>
</dbReference>
<dbReference type="GO" id="GO:0015421">
    <property type="term" value="F:ABC-type oligopeptide transporter activity"/>
    <property type="evidence" value="ECO:0007669"/>
    <property type="project" value="TreeGrafter"/>
</dbReference>
<evidence type="ECO:0000313" key="11">
    <source>
        <dbReference type="EMBL" id="VAW03724.1"/>
    </source>
</evidence>
<dbReference type="InterPro" id="IPR027417">
    <property type="entry name" value="P-loop_NTPase"/>
</dbReference>
<dbReference type="InterPro" id="IPR036640">
    <property type="entry name" value="ABC1_TM_sf"/>
</dbReference>
<dbReference type="Gene3D" id="3.40.50.300">
    <property type="entry name" value="P-loop containing nucleotide triphosphate hydrolases"/>
    <property type="match status" value="1"/>
</dbReference>
<feature type="transmembrane region" description="Helical" evidence="8">
    <location>
        <begin position="292"/>
        <end position="314"/>
    </location>
</feature>
<feature type="transmembrane region" description="Helical" evidence="8">
    <location>
        <begin position="56"/>
        <end position="81"/>
    </location>
</feature>
<dbReference type="SUPFAM" id="SSF90123">
    <property type="entry name" value="ABC transporter transmembrane region"/>
    <property type="match status" value="1"/>
</dbReference>
<dbReference type="AlphaFoldDB" id="A0A3B0T4H2"/>
<evidence type="ECO:0000259" key="9">
    <source>
        <dbReference type="PROSITE" id="PS50893"/>
    </source>
</evidence>
<keyword evidence="3" id="KW-0547">Nucleotide-binding</keyword>
<dbReference type="InterPro" id="IPR039421">
    <property type="entry name" value="Type_1_exporter"/>
</dbReference>
<gene>
    <name evidence="11" type="ORF">MNBD_ALPHA05-2210</name>
</gene>
<comment type="subcellular location">
    <subcellularLocation>
        <location evidence="1">Membrane</location>
        <topology evidence="1">Multi-pass membrane protein</topology>
    </subcellularLocation>
</comment>
<dbReference type="GO" id="GO:0090374">
    <property type="term" value="P:oligopeptide export from mitochondrion"/>
    <property type="evidence" value="ECO:0007669"/>
    <property type="project" value="TreeGrafter"/>
</dbReference>
<dbReference type="Pfam" id="PF00005">
    <property type="entry name" value="ABC_tran"/>
    <property type="match status" value="1"/>
</dbReference>
<keyword evidence="2 8" id="KW-0812">Transmembrane</keyword>
<sequence length="634" mass="67794">MARNPQNASTSEASSTRTDTDRGSSFAAELERDRAHREKARSVKPLRRLVPFISKYPGLLAAFTVFLTLASGLTLLLPAAFRLVVDCGFSGAVTSEICTRFAFGDQLAGYFGAGIIVALLLGVVSSLRYYFISRLGERVVADLRRAVYDHLLGLSPAYYANVRTGEVLSRLTTDTTLIQTVVGSSVSIALRTVATTLGALILMVVVSWKLALMVLAVGPIILGPIFLFGQRVQRLSRSSQDNLANASARASESLRAIETVQAFTREEQEKADFGQAVEATFDVALRRIRVRAYMSGIILSFVLAGLIAVLWFGAIQVQGGVITPGAMTQFVMYAFVAVSGVGIMTETYAEIMRAAGATERLMELLAAQTDIAAPVNAKSLAAPVRGAVKFSGVDFYYPARPEAAALSNVSLNIEPGQTIALVGPSGAGKSTMFQLILRFYDPQKGVISLDGVNIKDLDPAELRKAISIVQQNAPLFSGSAADNIRFGKSSANDEEVYAAARAANAHDFIAALPEGYDTQLGEDATTLSGGQRQRLAIARAILRDTPILLLDEATSALDSENERAIQDAFETVSANRTTIVIAHRLSTVLKADSIAVMDGGKIIDQGAHNELLARGGLYARLAHLQFADQAHGAR</sequence>
<accession>A0A3B0T4H2</accession>
<dbReference type="GO" id="GO:0005743">
    <property type="term" value="C:mitochondrial inner membrane"/>
    <property type="evidence" value="ECO:0007669"/>
    <property type="project" value="TreeGrafter"/>
</dbReference>
<reference evidence="11" key="1">
    <citation type="submission" date="2018-06" db="EMBL/GenBank/DDBJ databases">
        <authorList>
            <person name="Zhirakovskaya E."/>
        </authorList>
    </citation>
    <scope>NUCLEOTIDE SEQUENCE</scope>
</reference>
<dbReference type="PROSITE" id="PS50929">
    <property type="entry name" value="ABC_TM1F"/>
    <property type="match status" value="1"/>
</dbReference>
<protein>
    <submittedName>
        <fullName evidence="11">Efflux ABC transporter, permease/ATP-binding protein</fullName>
    </submittedName>
</protein>
<evidence type="ECO:0000256" key="6">
    <source>
        <dbReference type="ARBA" id="ARBA00023136"/>
    </source>
</evidence>
<feature type="domain" description="ABC transporter" evidence="9">
    <location>
        <begin position="388"/>
        <end position="624"/>
    </location>
</feature>
<dbReference type="InterPro" id="IPR003593">
    <property type="entry name" value="AAA+_ATPase"/>
</dbReference>
<evidence type="ECO:0000256" key="7">
    <source>
        <dbReference type="SAM" id="MobiDB-lite"/>
    </source>
</evidence>
<dbReference type="SMART" id="SM00382">
    <property type="entry name" value="AAA"/>
    <property type="match status" value="1"/>
</dbReference>
<dbReference type="SUPFAM" id="SSF52540">
    <property type="entry name" value="P-loop containing nucleoside triphosphate hydrolases"/>
    <property type="match status" value="1"/>
</dbReference>
<dbReference type="CDD" id="cd18575">
    <property type="entry name" value="ABC_6TM_bac_exporter_ABCB8_10_like"/>
    <property type="match status" value="1"/>
</dbReference>
<dbReference type="PANTHER" id="PTHR43394:SF1">
    <property type="entry name" value="ATP-BINDING CASSETTE SUB-FAMILY B MEMBER 10, MITOCHONDRIAL"/>
    <property type="match status" value="1"/>
</dbReference>
<evidence type="ECO:0000256" key="5">
    <source>
        <dbReference type="ARBA" id="ARBA00022989"/>
    </source>
</evidence>
<evidence type="ECO:0000256" key="1">
    <source>
        <dbReference type="ARBA" id="ARBA00004141"/>
    </source>
</evidence>
<organism evidence="11">
    <name type="scientific">hydrothermal vent metagenome</name>
    <dbReference type="NCBI Taxonomy" id="652676"/>
    <lineage>
        <taxon>unclassified sequences</taxon>
        <taxon>metagenomes</taxon>
        <taxon>ecological metagenomes</taxon>
    </lineage>
</organism>
<dbReference type="EMBL" id="UOEH01000408">
    <property type="protein sequence ID" value="VAW03724.1"/>
    <property type="molecule type" value="Genomic_DNA"/>
</dbReference>
<evidence type="ECO:0000256" key="3">
    <source>
        <dbReference type="ARBA" id="ARBA00022741"/>
    </source>
</evidence>
<keyword evidence="5 8" id="KW-1133">Transmembrane helix</keyword>
<keyword evidence="6 8" id="KW-0472">Membrane</keyword>
<feature type="transmembrane region" description="Helical" evidence="8">
    <location>
        <begin position="188"/>
        <end position="206"/>
    </location>
</feature>
<feature type="transmembrane region" description="Helical" evidence="8">
    <location>
        <begin position="212"/>
        <end position="229"/>
    </location>
</feature>
<dbReference type="FunFam" id="3.40.50.300:FF:000218">
    <property type="entry name" value="Multidrug ABC transporter ATP-binding protein"/>
    <property type="match status" value="1"/>
</dbReference>
<proteinExistence type="predicted"/>
<dbReference type="Pfam" id="PF00664">
    <property type="entry name" value="ABC_membrane"/>
    <property type="match status" value="1"/>
</dbReference>
<dbReference type="PROSITE" id="PS50893">
    <property type="entry name" value="ABC_TRANSPORTER_2"/>
    <property type="match status" value="1"/>
</dbReference>
<name>A0A3B0T4H2_9ZZZZ</name>
<feature type="transmembrane region" description="Helical" evidence="8">
    <location>
        <begin position="110"/>
        <end position="131"/>
    </location>
</feature>
<dbReference type="GO" id="GO:0016887">
    <property type="term" value="F:ATP hydrolysis activity"/>
    <property type="evidence" value="ECO:0007669"/>
    <property type="project" value="InterPro"/>
</dbReference>
<feature type="transmembrane region" description="Helical" evidence="8">
    <location>
        <begin position="326"/>
        <end position="344"/>
    </location>
</feature>
<keyword evidence="4 11" id="KW-0067">ATP-binding</keyword>
<feature type="domain" description="ABC transmembrane type-1" evidence="10">
    <location>
        <begin position="61"/>
        <end position="353"/>
    </location>
</feature>
<dbReference type="InterPro" id="IPR017871">
    <property type="entry name" value="ABC_transporter-like_CS"/>
</dbReference>